<dbReference type="Pfam" id="PF02698">
    <property type="entry name" value="DUF218"/>
    <property type="match status" value="1"/>
</dbReference>
<evidence type="ECO:0000256" key="1">
    <source>
        <dbReference type="SAM" id="MobiDB-lite"/>
    </source>
</evidence>
<dbReference type="Gene3D" id="3.40.50.620">
    <property type="entry name" value="HUPs"/>
    <property type="match status" value="1"/>
</dbReference>
<name>A0A839S198_9PSEU</name>
<dbReference type="EMBL" id="JACHWU010000002">
    <property type="protein sequence ID" value="MBB3051162.1"/>
    <property type="molecule type" value="Genomic_DNA"/>
</dbReference>
<accession>A0A839S198</accession>
<comment type="caution">
    <text evidence="3">The sequence shown here is derived from an EMBL/GenBank/DDBJ whole genome shotgun (WGS) entry which is preliminary data.</text>
</comment>
<dbReference type="CDD" id="cd06259">
    <property type="entry name" value="YdcF-like"/>
    <property type="match status" value="1"/>
</dbReference>
<feature type="region of interest" description="Disordered" evidence="1">
    <location>
        <begin position="231"/>
        <end position="317"/>
    </location>
</feature>
<feature type="compositionally biased region" description="Polar residues" evidence="1">
    <location>
        <begin position="280"/>
        <end position="296"/>
    </location>
</feature>
<dbReference type="PANTHER" id="PTHR30336:SF20">
    <property type="entry name" value="DUF218 DOMAIN-CONTAINING PROTEIN"/>
    <property type="match status" value="1"/>
</dbReference>
<protein>
    <recommendedName>
        <fullName evidence="2">DUF218 domain-containing protein</fullName>
    </recommendedName>
</protein>
<evidence type="ECO:0000313" key="4">
    <source>
        <dbReference type="Proteomes" id="UP000550714"/>
    </source>
</evidence>
<keyword evidence="4" id="KW-1185">Reference proteome</keyword>
<reference evidence="3 4" key="1">
    <citation type="submission" date="2020-08" db="EMBL/GenBank/DDBJ databases">
        <title>Genomic Encyclopedia of Type Strains, Phase III (KMG-III): the genomes of soil and plant-associated and newly described type strains.</title>
        <authorList>
            <person name="Whitman W."/>
        </authorList>
    </citation>
    <scope>NUCLEOTIDE SEQUENCE [LARGE SCALE GENOMIC DNA]</scope>
    <source>
        <strain evidence="3 4">CECT 8577</strain>
    </source>
</reference>
<proteinExistence type="predicted"/>
<dbReference type="GO" id="GO:0005886">
    <property type="term" value="C:plasma membrane"/>
    <property type="evidence" value="ECO:0007669"/>
    <property type="project" value="TreeGrafter"/>
</dbReference>
<evidence type="ECO:0000313" key="3">
    <source>
        <dbReference type="EMBL" id="MBB3051162.1"/>
    </source>
</evidence>
<dbReference type="PANTHER" id="PTHR30336">
    <property type="entry name" value="INNER MEMBRANE PROTEIN, PROBABLE PERMEASE"/>
    <property type="match status" value="1"/>
</dbReference>
<feature type="compositionally biased region" description="Polar residues" evidence="1">
    <location>
        <begin position="303"/>
        <end position="317"/>
    </location>
</feature>
<feature type="compositionally biased region" description="Low complexity" evidence="1">
    <location>
        <begin position="231"/>
        <end position="244"/>
    </location>
</feature>
<gene>
    <name evidence="3" type="ORF">FHS23_002185</name>
</gene>
<dbReference type="InterPro" id="IPR014729">
    <property type="entry name" value="Rossmann-like_a/b/a_fold"/>
</dbReference>
<evidence type="ECO:0000259" key="2">
    <source>
        <dbReference type="Pfam" id="PF02698"/>
    </source>
</evidence>
<dbReference type="InterPro" id="IPR003848">
    <property type="entry name" value="DUF218"/>
</dbReference>
<dbReference type="Proteomes" id="UP000550714">
    <property type="component" value="Unassembled WGS sequence"/>
</dbReference>
<feature type="domain" description="DUF218" evidence="2">
    <location>
        <begin position="43"/>
        <end position="156"/>
    </location>
</feature>
<dbReference type="RefSeq" id="WP_183652525.1">
    <property type="nucleotide sequence ID" value="NZ_JACHWU010000002.1"/>
</dbReference>
<dbReference type="AlphaFoldDB" id="A0A839S198"/>
<organism evidence="3 4">
    <name type="scientific">Prauserella isguenensis</name>
    <dbReference type="NCBI Taxonomy" id="1470180"/>
    <lineage>
        <taxon>Bacteria</taxon>
        <taxon>Bacillati</taxon>
        <taxon>Actinomycetota</taxon>
        <taxon>Actinomycetes</taxon>
        <taxon>Pseudonocardiales</taxon>
        <taxon>Pseudonocardiaceae</taxon>
        <taxon>Prauserella</taxon>
    </lineage>
</organism>
<sequence length="317" mass="33921">MTDPHRRDALAADSGAGWPAAVRADVGTLWHFHRIDDPLQPVDVAVGLGSHDADVAVHTAALYHRGLFPLIVFTGATTPTTAGRFPRGEAVHFREIALRHGVPTDAVRIETEATSTVGNIDNTRVLLAAEGRTPRSVLLVSRPYQQRRAQAVAAARWPDVHVRCTGAEQDLDTYLASVGDPDRVAAMLVGDTQRLALQGRSGEIAPQDIPGDVRRAYERLVAAGYTGRLITPATTTARPGATRGRSPETGRDPPAPLARCEPRADAGHRVRPAPAPAYGSDSSGSRARNDTASTLSVRRRTLTGESYLTSHVHQNGM</sequence>
<dbReference type="InterPro" id="IPR051599">
    <property type="entry name" value="Cell_Envelope_Assoc"/>
</dbReference>